<keyword evidence="5 9" id="KW-0812">Transmembrane</keyword>
<dbReference type="GO" id="GO:0015740">
    <property type="term" value="P:C4-dicarboxylate transport"/>
    <property type="evidence" value="ECO:0007669"/>
    <property type="project" value="TreeGrafter"/>
</dbReference>
<keyword evidence="3" id="KW-1003">Cell membrane</keyword>
<dbReference type="RefSeq" id="WP_004823291.1">
    <property type="nucleotide sequence ID" value="NZ_UGTH01000001.1"/>
</dbReference>
<reference evidence="11 12" key="1">
    <citation type="submission" date="2018-06" db="EMBL/GenBank/DDBJ databases">
        <authorList>
            <consortium name="Pathogen Informatics"/>
            <person name="Doyle S."/>
        </authorList>
    </citation>
    <scope>NUCLEOTIDE SEQUENCE [LARGE SCALE GENOMIC DNA]</scope>
    <source>
        <strain evidence="11 12">NCTC11088</strain>
    </source>
</reference>
<dbReference type="InterPro" id="IPR055348">
    <property type="entry name" value="DctQ"/>
</dbReference>
<keyword evidence="2" id="KW-0813">Transport</keyword>
<comment type="similarity">
    <text evidence="8">Belongs to the TRAP transporter small permease family.</text>
</comment>
<evidence type="ECO:0000313" key="11">
    <source>
        <dbReference type="EMBL" id="SUB75651.1"/>
    </source>
</evidence>
<evidence type="ECO:0000256" key="6">
    <source>
        <dbReference type="ARBA" id="ARBA00022989"/>
    </source>
</evidence>
<dbReference type="EMBL" id="UGTH01000001">
    <property type="protein sequence ID" value="SUB75651.1"/>
    <property type="molecule type" value="Genomic_DNA"/>
</dbReference>
<evidence type="ECO:0000256" key="2">
    <source>
        <dbReference type="ARBA" id="ARBA00022448"/>
    </source>
</evidence>
<feature type="transmembrane region" description="Helical" evidence="9">
    <location>
        <begin position="12"/>
        <end position="35"/>
    </location>
</feature>
<dbReference type="GO" id="GO:0005886">
    <property type="term" value="C:plasma membrane"/>
    <property type="evidence" value="ECO:0007669"/>
    <property type="project" value="UniProtKB-SubCell"/>
</dbReference>
<dbReference type="GO" id="GO:0022857">
    <property type="term" value="F:transmembrane transporter activity"/>
    <property type="evidence" value="ECO:0007669"/>
    <property type="project" value="TreeGrafter"/>
</dbReference>
<comment type="subcellular location">
    <subcellularLocation>
        <location evidence="1">Cell inner membrane</location>
        <topology evidence="1">Multi-pass membrane protein</topology>
    </subcellularLocation>
</comment>
<keyword evidence="7 9" id="KW-0472">Membrane</keyword>
<name>A0A379DDH7_9FIRM</name>
<evidence type="ECO:0000256" key="7">
    <source>
        <dbReference type="ARBA" id="ARBA00023136"/>
    </source>
</evidence>
<evidence type="ECO:0000313" key="12">
    <source>
        <dbReference type="Proteomes" id="UP000254777"/>
    </source>
</evidence>
<evidence type="ECO:0000256" key="9">
    <source>
        <dbReference type="SAM" id="Phobius"/>
    </source>
</evidence>
<feature type="transmembrane region" description="Helical" evidence="9">
    <location>
        <begin position="126"/>
        <end position="145"/>
    </location>
</feature>
<keyword evidence="6 9" id="KW-1133">Transmembrane helix</keyword>
<dbReference type="PANTHER" id="PTHR35011">
    <property type="entry name" value="2,3-DIKETO-L-GULONATE TRAP TRANSPORTER SMALL PERMEASE PROTEIN YIAM"/>
    <property type="match status" value="1"/>
</dbReference>
<feature type="transmembrane region" description="Helical" evidence="9">
    <location>
        <begin position="87"/>
        <end position="106"/>
    </location>
</feature>
<dbReference type="PROSITE" id="PS51257">
    <property type="entry name" value="PROKAR_LIPOPROTEIN"/>
    <property type="match status" value="1"/>
</dbReference>
<dbReference type="Proteomes" id="UP000254777">
    <property type="component" value="Unassembled WGS sequence"/>
</dbReference>
<evidence type="ECO:0000256" key="4">
    <source>
        <dbReference type="ARBA" id="ARBA00022519"/>
    </source>
</evidence>
<keyword evidence="4" id="KW-0997">Cell inner membrane</keyword>
<evidence type="ECO:0000259" key="10">
    <source>
        <dbReference type="Pfam" id="PF04290"/>
    </source>
</evidence>
<dbReference type="InterPro" id="IPR007387">
    <property type="entry name" value="TRAP_DctQ"/>
</dbReference>
<feature type="domain" description="Tripartite ATP-independent periplasmic transporters DctQ component" evidence="10">
    <location>
        <begin position="24"/>
        <end position="148"/>
    </location>
</feature>
<dbReference type="PANTHER" id="PTHR35011:SF2">
    <property type="entry name" value="2,3-DIKETO-L-GULONATE TRAP TRANSPORTER SMALL PERMEASE PROTEIN YIAM"/>
    <property type="match status" value="1"/>
</dbReference>
<accession>A0A379DDH7</accession>
<evidence type="ECO:0000256" key="5">
    <source>
        <dbReference type="ARBA" id="ARBA00022692"/>
    </source>
</evidence>
<organism evidence="11 12">
    <name type="scientific">Peptoniphilus indolicus</name>
    <dbReference type="NCBI Taxonomy" id="33030"/>
    <lineage>
        <taxon>Bacteria</taxon>
        <taxon>Bacillati</taxon>
        <taxon>Bacillota</taxon>
        <taxon>Tissierellia</taxon>
        <taxon>Tissierellales</taxon>
        <taxon>Peptoniphilaceae</taxon>
        <taxon>Peptoniphilus</taxon>
    </lineage>
</organism>
<dbReference type="Pfam" id="PF04290">
    <property type="entry name" value="DctQ"/>
    <property type="match status" value="1"/>
</dbReference>
<protein>
    <submittedName>
        <fullName evidence="11">Neu5Ac permease</fullName>
    </submittedName>
</protein>
<proteinExistence type="inferred from homology"/>
<evidence type="ECO:0000256" key="3">
    <source>
        <dbReference type="ARBA" id="ARBA00022475"/>
    </source>
</evidence>
<sequence>MVKLNNLITKVLKILIITVFLALIISCVLQVFTRFILNSSLSWTEELARYSFIWANLLGAALCTKNKSNATVSVVIENINEKNRKKLSLIINILTILIGTILIVFGSKVAWAVRTQLSPALRISMAFVYMAAPIFGALITFYSIYDIYMNMANCIGDDI</sequence>
<evidence type="ECO:0000256" key="8">
    <source>
        <dbReference type="ARBA" id="ARBA00038436"/>
    </source>
</evidence>
<gene>
    <name evidence="11" type="primary">siaT_3</name>
    <name evidence="11" type="ORF">NCTC11088_01449</name>
</gene>
<evidence type="ECO:0000256" key="1">
    <source>
        <dbReference type="ARBA" id="ARBA00004429"/>
    </source>
</evidence>
<dbReference type="AlphaFoldDB" id="A0A379DDH7"/>